<keyword evidence="1 3" id="KW-0732">Signal</keyword>
<name>A0AAE6M6P1_TREPH</name>
<dbReference type="Pfam" id="PF09223">
    <property type="entry name" value="ZinT"/>
    <property type="match status" value="1"/>
</dbReference>
<sequence>MSKKRIGTLLVPVFMALAVFFTACQSAPDAESGATPKTGELAGWKGEWISFGDTKDDPSLEAAYKETAEKMPNYTVEGFKAAFAAMYKTPVVKAKFDGSNKVKFTVRDADGKEEEIACEYKYIGKIPVPGYEGSSWEAFEAVKDVRGLSQAKYMVLFPPHSHDGGMLHWHARFGARSAEAIAKDTSFWWPTFVSASMSKEDLLKEAKEGIKAMGSMFDKSPFESYAAQGRWMNSSLIYDNTSKEVSNAFDKIIKEFAGKNPKGGDFSKADIIAEMKKAYGTTDDFSHIEFVTKKGKNELVLYKDGKEVYKAAYKRVADNPSKPGMLAVATDKGGKFKTISLTGAHGTPMHFHLWYGASDIDLTQFTTKPTCIPENTSNADIAARVEKSCRSVLNSILMK</sequence>
<evidence type="ECO:0000313" key="6">
    <source>
        <dbReference type="Proteomes" id="UP000323594"/>
    </source>
</evidence>
<reference evidence="5 6" key="1">
    <citation type="submission" date="2019-08" db="EMBL/GenBank/DDBJ databases">
        <authorList>
            <person name="Kuhnert P."/>
        </authorList>
    </citation>
    <scope>NUCLEOTIDE SEQUENCE [LARGE SCALE GENOMIC DNA]</scope>
    <source>
        <strain evidence="5 6">B36.5</strain>
    </source>
</reference>
<dbReference type="SUPFAM" id="SSF50814">
    <property type="entry name" value="Lipocalins"/>
    <property type="match status" value="1"/>
</dbReference>
<accession>A0AAE6M6P1</accession>
<dbReference type="InterPro" id="IPR015304">
    <property type="entry name" value="ZinT_dom"/>
</dbReference>
<dbReference type="RefSeq" id="WP_148879823.1">
    <property type="nucleotide sequence ID" value="NZ_CP042813.1"/>
</dbReference>
<evidence type="ECO:0000256" key="3">
    <source>
        <dbReference type="SAM" id="SignalP"/>
    </source>
</evidence>
<protein>
    <submittedName>
        <fullName evidence="5">Metal-binding protein ZinT</fullName>
    </submittedName>
</protein>
<organism evidence="5 6">
    <name type="scientific">Treponema phagedenis</name>
    <dbReference type="NCBI Taxonomy" id="162"/>
    <lineage>
        <taxon>Bacteria</taxon>
        <taxon>Pseudomonadati</taxon>
        <taxon>Spirochaetota</taxon>
        <taxon>Spirochaetia</taxon>
        <taxon>Spirochaetales</taxon>
        <taxon>Treponemataceae</taxon>
        <taxon>Treponema</taxon>
    </lineage>
</organism>
<proteinExistence type="predicted"/>
<dbReference type="Proteomes" id="UP000323594">
    <property type="component" value="Chromosome"/>
</dbReference>
<dbReference type="InterPro" id="IPR012674">
    <property type="entry name" value="Calycin"/>
</dbReference>
<dbReference type="AlphaFoldDB" id="A0AAE6M6P1"/>
<feature type="domain" description="ZinT" evidence="4">
    <location>
        <begin position="38"/>
        <end position="205"/>
    </location>
</feature>
<dbReference type="EMBL" id="CP042817">
    <property type="protein sequence ID" value="QEJ97753.1"/>
    <property type="molecule type" value="Genomic_DNA"/>
</dbReference>
<dbReference type="PROSITE" id="PS51257">
    <property type="entry name" value="PROKAR_LIPOPROTEIN"/>
    <property type="match status" value="1"/>
</dbReference>
<dbReference type="Gene3D" id="2.40.128.20">
    <property type="match status" value="2"/>
</dbReference>
<gene>
    <name evidence="5" type="ORF">FUT82_06925</name>
</gene>
<evidence type="ECO:0000313" key="5">
    <source>
        <dbReference type="EMBL" id="QEJ97753.1"/>
    </source>
</evidence>
<feature type="signal peptide" evidence="3">
    <location>
        <begin position="1"/>
        <end position="23"/>
    </location>
</feature>
<evidence type="ECO:0000256" key="1">
    <source>
        <dbReference type="ARBA" id="ARBA00022729"/>
    </source>
</evidence>
<feature type="chain" id="PRO_5042268466" evidence="3">
    <location>
        <begin position="24"/>
        <end position="399"/>
    </location>
</feature>
<evidence type="ECO:0000259" key="4">
    <source>
        <dbReference type="Pfam" id="PF09223"/>
    </source>
</evidence>
<evidence type="ECO:0000256" key="2">
    <source>
        <dbReference type="ARBA" id="ARBA00022833"/>
    </source>
</evidence>
<dbReference type="GO" id="GO:0008270">
    <property type="term" value="F:zinc ion binding"/>
    <property type="evidence" value="ECO:0007669"/>
    <property type="project" value="InterPro"/>
</dbReference>
<keyword evidence="2" id="KW-0862">Zinc</keyword>